<feature type="compositionally biased region" description="Basic and acidic residues" evidence="1">
    <location>
        <begin position="1"/>
        <end position="14"/>
    </location>
</feature>
<comment type="caution">
    <text evidence="2">The sequence shown here is derived from an EMBL/GenBank/DDBJ whole genome shotgun (WGS) entry which is preliminary data.</text>
</comment>
<organism evidence="2 3">
    <name type="scientific">Portunus trituberculatus</name>
    <name type="common">Swimming crab</name>
    <name type="synonym">Neptunus trituberculatus</name>
    <dbReference type="NCBI Taxonomy" id="210409"/>
    <lineage>
        <taxon>Eukaryota</taxon>
        <taxon>Metazoa</taxon>
        <taxon>Ecdysozoa</taxon>
        <taxon>Arthropoda</taxon>
        <taxon>Crustacea</taxon>
        <taxon>Multicrustacea</taxon>
        <taxon>Malacostraca</taxon>
        <taxon>Eumalacostraca</taxon>
        <taxon>Eucarida</taxon>
        <taxon>Decapoda</taxon>
        <taxon>Pleocyemata</taxon>
        <taxon>Brachyura</taxon>
        <taxon>Eubrachyura</taxon>
        <taxon>Portunoidea</taxon>
        <taxon>Portunidae</taxon>
        <taxon>Portuninae</taxon>
        <taxon>Portunus</taxon>
    </lineage>
</organism>
<proteinExistence type="predicted"/>
<evidence type="ECO:0000313" key="3">
    <source>
        <dbReference type="Proteomes" id="UP000324222"/>
    </source>
</evidence>
<sequence>MLFEGQRRKSEPRRPWQTPQRLVPARPDKSAVMETKTSHGGESTVPAISSVEFVCGRILHPQRPSLRTPLLVPPLTTTLRTPPNPHRHPSAPSRGKEALKTKILKNKSITKLDCDV</sequence>
<keyword evidence="3" id="KW-1185">Reference proteome</keyword>
<dbReference type="AlphaFoldDB" id="A0A5B7K9U5"/>
<reference evidence="2 3" key="1">
    <citation type="submission" date="2019-05" db="EMBL/GenBank/DDBJ databases">
        <title>Another draft genome of Portunus trituberculatus and its Hox gene families provides insights of decapod evolution.</title>
        <authorList>
            <person name="Jeong J.-H."/>
            <person name="Song I."/>
            <person name="Kim S."/>
            <person name="Choi T."/>
            <person name="Kim D."/>
            <person name="Ryu S."/>
            <person name="Kim W."/>
        </authorList>
    </citation>
    <scope>NUCLEOTIDE SEQUENCE [LARGE SCALE GENOMIC DNA]</scope>
    <source>
        <tissue evidence="2">Muscle</tissue>
    </source>
</reference>
<evidence type="ECO:0000313" key="2">
    <source>
        <dbReference type="EMBL" id="MPD01968.1"/>
    </source>
</evidence>
<feature type="region of interest" description="Disordered" evidence="1">
    <location>
        <begin position="74"/>
        <end position="96"/>
    </location>
</feature>
<protein>
    <submittedName>
        <fullName evidence="2">Uncharacterized protein</fullName>
    </submittedName>
</protein>
<dbReference type="Proteomes" id="UP000324222">
    <property type="component" value="Unassembled WGS sequence"/>
</dbReference>
<feature type="compositionally biased region" description="Basic and acidic residues" evidence="1">
    <location>
        <begin position="26"/>
        <end position="39"/>
    </location>
</feature>
<feature type="region of interest" description="Disordered" evidence="1">
    <location>
        <begin position="1"/>
        <end position="44"/>
    </location>
</feature>
<name>A0A5B7K9U5_PORTR</name>
<evidence type="ECO:0000256" key="1">
    <source>
        <dbReference type="SAM" id="MobiDB-lite"/>
    </source>
</evidence>
<accession>A0A5B7K9U5</accession>
<gene>
    <name evidence="2" type="ORF">E2C01_097520</name>
</gene>
<dbReference type="EMBL" id="VSRR010129378">
    <property type="protein sequence ID" value="MPD01968.1"/>
    <property type="molecule type" value="Genomic_DNA"/>
</dbReference>